<dbReference type="PANTHER" id="PTHR23257:SF958">
    <property type="entry name" value="SERINE_THREONINE-PROTEIN KINASE WNK4"/>
    <property type="match status" value="1"/>
</dbReference>
<dbReference type="Pfam" id="PF00069">
    <property type="entry name" value="Pkinase"/>
    <property type="match status" value="1"/>
</dbReference>
<gene>
    <name evidence="2" type="ORF">M9Y10_025190</name>
</gene>
<dbReference type="InterPro" id="IPR050167">
    <property type="entry name" value="Ser_Thr_protein_kinase"/>
</dbReference>
<dbReference type="Gene3D" id="1.10.510.10">
    <property type="entry name" value="Transferase(Phosphotransferase) domain 1"/>
    <property type="match status" value="1"/>
</dbReference>
<dbReference type="PANTHER" id="PTHR23257">
    <property type="entry name" value="SERINE-THREONINE PROTEIN KINASE"/>
    <property type="match status" value="1"/>
</dbReference>
<dbReference type="SUPFAM" id="SSF56112">
    <property type="entry name" value="Protein kinase-like (PK-like)"/>
    <property type="match status" value="1"/>
</dbReference>
<dbReference type="EMBL" id="JAPFFF010000036">
    <property type="protein sequence ID" value="KAK8843003.1"/>
    <property type="molecule type" value="Genomic_DNA"/>
</dbReference>
<accession>A0ABR2HB33</accession>
<name>A0ABR2HB33_9EUKA</name>
<organism evidence="2 3">
    <name type="scientific">Tritrichomonas musculus</name>
    <dbReference type="NCBI Taxonomy" id="1915356"/>
    <lineage>
        <taxon>Eukaryota</taxon>
        <taxon>Metamonada</taxon>
        <taxon>Parabasalia</taxon>
        <taxon>Tritrichomonadida</taxon>
        <taxon>Tritrichomonadidae</taxon>
        <taxon>Tritrichomonas</taxon>
    </lineage>
</organism>
<sequence>MAEVDELSGLFVEIEDFEEDEDEDPELLTNNGIDGVAKFLPAKNIETDEQVICKVFNPEPLKSNSVGSSTSGKDQCSYKQLLLMREAIYLKELRHPTIVDIKGLNLFNYKIKFEDDDDDENIEFNPNPTIFLEFLKNKSLSNLIKEKTKLPAYKRQIIMIGMSAAVRYIHSKGVMHRSLNPLTIWLDENDRPKIFDFSTSRHSEKGIDVSKTSLQPSGAIYKAPELADGSANYDTPIDIFALGRLLYLMATGYEAFKHPDDKLNGKGEFFIYNLVVQNNAIPYFPNDLPKKLVRLITRCWANNPNERPTAEGVCQFIAEKTKYYIGKFTEDQLSEINDYWEMIQKYERDHTEKKLRVKRTFSLHIPFSDPIPEGRLEKIPTEPSAQIQMLAKITSSNFAYCSEDLTLSLLNLMADNKSILHNDELLKVSNFVNTMSERNHSDALKFLEKIYGKYVIDSKSEKAIKKGTVKDKTIEVANIPPWVTIISRNAFSGFPNLTRVNIPNSVKEIEMEAFKNCPKLTVVNIPESIVERNLGKFAFMGCTSLKYVRLPRKLKRIEEGTFKGDKALQYVTLNNELEVIGKEAFQECRAIESIIIPKSVVRLSDRAFQKCKNLKTLYLRGKRPLMGNGAVKHGVHKTSI</sequence>
<feature type="domain" description="Protein kinase" evidence="1">
    <location>
        <begin position="25"/>
        <end position="324"/>
    </location>
</feature>
<dbReference type="PROSITE" id="PS50011">
    <property type="entry name" value="PROTEIN_KINASE_DOM"/>
    <property type="match status" value="1"/>
</dbReference>
<reference evidence="2 3" key="1">
    <citation type="submission" date="2024-04" db="EMBL/GenBank/DDBJ databases">
        <title>Tritrichomonas musculus Genome.</title>
        <authorList>
            <person name="Alves-Ferreira E."/>
            <person name="Grigg M."/>
            <person name="Lorenzi H."/>
            <person name="Galac M."/>
        </authorList>
    </citation>
    <scope>NUCLEOTIDE SEQUENCE [LARGE SCALE GENOMIC DNA]</scope>
    <source>
        <strain evidence="2 3">EAF2021</strain>
    </source>
</reference>
<evidence type="ECO:0000313" key="2">
    <source>
        <dbReference type="EMBL" id="KAK8843003.1"/>
    </source>
</evidence>
<keyword evidence="3" id="KW-1185">Reference proteome</keyword>
<evidence type="ECO:0000313" key="3">
    <source>
        <dbReference type="Proteomes" id="UP001470230"/>
    </source>
</evidence>
<proteinExistence type="predicted"/>
<dbReference type="InterPro" id="IPR011009">
    <property type="entry name" value="Kinase-like_dom_sf"/>
</dbReference>
<dbReference type="InterPro" id="IPR000719">
    <property type="entry name" value="Prot_kinase_dom"/>
</dbReference>
<dbReference type="Proteomes" id="UP001470230">
    <property type="component" value="Unassembled WGS sequence"/>
</dbReference>
<protein>
    <recommendedName>
        <fullName evidence="1">Protein kinase domain-containing protein</fullName>
    </recommendedName>
</protein>
<dbReference type="SMART" id="SM00220">
    <property type="entry name" value="S_TKc"/>
    <property type="match status" value="1"/>
</dbReference>
<dbReference type="InterPro" id="IPR026906">
    <property type="entry name" value="LRR_5"/>
</dbReference>
<dbReference type="Pfam" id="PF13306">
    <property type="entry name" value="LRR_5"/>
    <property type="match status" value="2"/>
</dbReference>
<comment type="caution">
    <text evidence="2">The sequence shown here is derived from an EMBL/GenBank/DDBJ whole genome shotgun (WGS) entry which is preliminary data.</text>
</comment>
<dbReference type="InterPro" id="IPR032675">
    <property type="entry name" value="LRR_dom_sf"/>
</dbReference>
<dbReference type="SUPFAM" id="SSF52058">
    <property type="entry name" value="L domain-like"/>
    <property type="match status" value="1"/>
</dbReference>
<evidence type="ECO:0000259" key="1">
    <source>
        <dbReference type="PROSITE" id="PS50011"/>
    </source>
</evidence>
<dbReference type="Gene3D" id="3.80.10.10">
    <property type="entry name" value="Ribonuclease Inhibitor"/>
    <property type="match status" value="1"/>
</dbReference>